<organism evidence="1 2">
    <name type="scientific">Pustulibacterium marinum</name>
    <dbReference type="NCBI Taxonomy" id="1224947"/>
    <lineage>
        <taxon>Bacteria</taxon>
        <taxon>Pseudomonadati</taxon>
        <taxon>Bacteroidota</taxon>
        <taxon>Flavobacteriia</taxon>
        <taxon>Flavobacteriales</taxon>
        <taxon>Flavobacteriaceae</taxon>
        <taxon>Pustulibacterium</taxon>
    </lineage>
</organism>
<dbReference type="InterPro" id="IPR010870">
    <property type="entry name" value="Porin_O/P"/>
</dbReference>
<dbReference type="Proteomes" id="UP000199138">
    <property type="component" value="Unassembled WGS sequence"/>
</dbReference>
<evidence type="ECO:0000313" key="2">
    <source>
        <dbReference type="Proteomes" id="UP000199138"/>
    </source>
</evidence>
<accession>A0A1I7FV93</accession>
<evidence type="ECO:0000313" key="1">
    <source>
        <dbReference type="EMBL" id="SFU40098.1"/>
    </source>
</evidence>
<dbReference type="InterPro" id="IPR023614">
    <property type="entry name" value="Porin_dom_sf"/>
</dbReference>
<dbReference type="Gene3D" id="2.40.160.10">
    <property type="entry name" value="Porin"/>
    <property type="match status" value="1"/>
</dbReference>
<protein>
    <submittedName>
        <fullName evidence="1">Phosphate-selective porin</fullName>
    </submittedName>
</protein>
<name>A0A1I7FV93_9FLAO</name>
<reference evidence="1 2" key="1">
    <citation type="submission" date="2016-10" db="EMBL/GenBank/DDBJ databases">
        <authorList>
            <person name="de Groot N.N."/>
        </authorList>
    </citation>
    <scope>NUCLEOTIDE SEQUENCE [LARGE SCALE GENOMIC DNA]</scope>
    <source>
        <strain evidence="1 2">CGMCC 1.12333</strain>
    </source>
</reference>
<keyword evidence="2" id="KW-1185">Reference proteome</keyword>
<dbReference type="OrthoDB" id="5442696at2"/>
<proteinExistence type="predicted"/>
<dbReference type="AlphaFoldDB" id="A0A1I7FV93"/>
<sequence>MRITNHHNYIFIVVLGLLSSFQALGQQSKKDSLPKLHITYGNKGFEMRSEDNKYLLQIQSRLQFRFATPNDTDPLTLDDFNQDENNLFKINRARLKVGGHAYQPWLKYYWEYDVSQSNLLDWRVMVEKWKWLKLKVGQWKIEYSRERRISSGAQQMVDRSLLNRHFTVDRQQGVELYGRLDGNGMLDFSYWAAMLTGTGRGSRTNDDNNLMYFARLQWNMLGEDLGFKSSDLSIHKTPEAIIAVAAVTNESPYTRFSSSGGGALTGFESMEDGQYRINQLNIESAFVYRGFSWQSEFHQKEIIDHENNDATTNMIGYYAQAGYLAHQALDWWPAPLEIAARYSHYNPDRSILANNLQEASLAFNWFFKGHRNKLTLECSAFDYETPEMKIDNRMRFRLQWDVSF</sequence>
<dbReference type="EMBL" id="FPBK01000002">
    <property type="protein sequence ID" value="SFU40098.1"/>
    <property type="molecule type" value="Genomic_DNA"/>
</dbReference>
<dbReference type="STRING" id="1224947.SAMN05216480_102267"/>
<dbReference type="RefSeq" id="WP_093023987.1">
    <property type="nucleotide sequence ID" value="NZ_FPBK01000002.1"/>
</dbReference>
<gene>
    <name evidence="1" type="ORF">SAMN05216480_102267</name>
</gene>
<dbReference type="Pfam" id="PF07396">
    <property type="entry name" value="Porin_O_P"/>
    <property type="match status" value="1"/>
</dbReference>